<proteinExistence type="predicted"/>
<feature type="region of interest" description="Disordered" evidence="1">
    <location>
        <begin position="1"/>
        <end position="21"/>
    </location>
</feature>
<dbReference type="Proteomes" id="UP000292693">
    <property type="component" value="Unassembled WGS sequence"/>
</dbReference>
<evidence type="ECO:0000256" key="1">
    <source>
        <dbReference type="SAM" id="MobiDB-lite"/>
    </source>
</evidence>
<protein>
    <submittedName>
        <fullName evidence="2">Uncharacterized protein</fullName>
    </submittedName>
</protein>
<accession>A0A8G2E213</accession>
<evidence type="ECO:0000313" key="3">
    <source>
        <dbReference type="Proteomes" id="UP000292693"/>
    </source>
</evidence>
<dbReference type="EMBL" id="PKLL01000025">
    <property type="protein sequence ID" value="RZE19529.1"/>
    <property type="molecule type" value="Genomic_DNA"/>
</dbReference>
<organism evidence="2 3">
    <name type="scientific">Streptomyces albidoflavus</name>
    <dbReference type="NCBI Taxonomy" id="1886"/>
    <lineage>
        <taxon>Bacteria</taxon>
        <taxon>Bacillati</taxon>
        <taxon>Actinomycetota</taxon>
        <taxon>Actinomycetes</taxon>
        <taxon>Kitasatosporales</taxon>
        <taxon>Streptomycetaceae</taxon>
        <taxon>Streptomyces</taxon>
        <taxon>Streptomyces albidoflavus group</taxon>
    </lineage>
</organism>
<dbReference type="AlphaFoldDB" id="A0A8G2E213"/>
<reference evidence="2 3" key="1">
    <citation type="submission" date="2017-12" db="EMBL/GenBank/DDBJ databases">
        <title>Population genomics insights into the ecological differentiation and adaptive evolution in streptomycetes.</title>
        <authorList>
            <person name="Li Y."/>
            <person name="Huang Y."/>
        </authorList>
    </citation>
    <scope>NUCLEOTIDE SEQUENCE [LARGE SCALE GENOMIC DNA]</scope>
    <source>
        <strain evidence="2 3">NBRC 100770</strain>
    </source>
</reference>
<comment type="caution">
    <text evidence="2">The sequence shown here is derived from an EMBL/GenBank/DDBJ whole genome shotgun (WGS) entry which is preliminary data.</text>
</comment>
<name>A0A8G2E213_9ACTN</name>
<evidence type="ECO:0000313" key="2">
    <source>
        <dbReference type="EMBL" id="RZE19529.1"/>
    </source>
</evidence>
<gene>
    <name evidence="2" type="ORF">C0Q92_22305</name>
</gene>
<sequence length="64" mass="6860">MDRKINTAITSGKPNEARGFSTWSAQCPSEEVFRTVIGTPVATNDLLTAYRIDGRSGAKKPGSC</sequence>